<gene>
    <name evidence="2" type="ORF">C3B61_17170</name>
</gene>
<keyword evidence="1" id="KW-1133">Transmembrane helix</keyword>
<dbReference type="RefSeq" id="WP_103461708.1">
    <property type="nucleotide sequence ID" value="NZ_PPXD01000026.1"/>
</dbReference>
<name>A0A2S3ZAJ7_9MICO</name>
<keyword evidence="3" id="KW-1185">Reference proteome</keyword>
<keyword evidence="1" id="KW-0812">Transmembrane</keyword>
<accession>A0A2S3ZAJ7</accession>
<dbReference type="EMBL" id="PPXD01000026">
    <property type="protein sequence ID" value="POH62576.1"/>
    <property type="molecule type" value="Genomic_DNA"/>
</dbReference>
<proteinExistence type="predicted"/>
<sequence length="119" mass="12651">MIADSQATRSRRLFVTGVVLIDLIAVAIAFWPVLVLGLGLQAIGDANGWWLGDPNSNDGEEVFATIVGAVGLLIVLVAAAVPVALLARRQRQPVFRSTARNTLYLLGVCLVVGILLVIF</sequence>
<feature type="transmembrane region" description="Helical" evidence="1">
    <location>
        <begin position="99"/>
        <end position="118"/>
    </location>
</feature>
<evidence type="ECO:0000313" key="3">
    <source>
        <dbReference type="Proteomes" id="UP000237340"/>
    </source>
</evidence>
<keyword evidence="1" id="KW-0472">Membrane</keyword>
<dbReference type="Proteomes" id="UP000237340">
    <property type="component" value="Unassembled WGS sequence"/>
</dbReference>
<comment type="caution">
    <text evidence="2">The sequence shown here is derived from an EMBL/GenBank/DDBJ whole genome shotgun (WGS) entry which is preliminary data.</text>
</comment>
<reference evidence="2 3" key="1">
    <citation type="submission" date="2018-01" db="EMBL/GenBank/DDBJ databases">
        <title>Cryobacterium sp. nov., from glaciers in China.</title>
        <authorList>
            <person name="Liu Q."/>
            <person name="Xin Y.-H."/>
        </authorList>
    </citation>
    <scope>NUCLEOTIDE SEQUENCE [LARGE SCALE GENOMIC DNA]</scope>
    <source>
        <strain evidence="2 3">TMN-42</strain>
    </source>
</reference>
<evidence type="ECO:0000313" key="2">
    <source>
        <dbReference type="EMBL" id="POH62576.1"/>
    </source>
</evidence>
<protein>
    <submittedName>
        <fullName evidence="2">Uncharacterized protein</fullName>
    </submittedName>
</protein>
<feature type="transmembrane region" description="Helical" evidence="1">
    <location>
        <begin position="12"/>
        <end position="43"/>
    </location>
</feature>
<dbReference type="AlphaFoldDB" id="A0A2S3ZAJ7"/>
<organism evidence="2 3">
    <name type="scientific">Cryobacterium zongtaii</name>
    <dbReference type="NCBI Taxonomy" id="1259217"/>
    <lineage>
        <taxon>Bacteria</taxon>
        <taxon>Bacillati</taxon>
        <taxon>Actinomycetota</taxon>
        <taxon>Actinomycetes</taxon>
        <taxon>Micrococcales</taxon>
        <taxon>Microbacteriaceae</taxon>
        <taxon>Cryobacterium</taxon>
    </lineage>
</organism>
<evidence type="ECO:0000256" key="1">
    <source>
        <dbReference type="SAM" id="Phobius"/>
    </source>
</evidence>
<feature type="transmembrane region" description="Helical" evidence="1">
    <location>
        <begin position="63"/>
        <end position="87"/>
    </location>
</feature>